<dbReference type="Gene3D" id="1.10.4040.10">
    <property type="entry name" value="Penicillinase repressor domain"/>
    <property type="match status" value="1"/>
</dbReference>
<sequence>MSDKKKSEEKMLSGCEALIMKVVWDAEEDLSVPELMEQLRVRFNKDYKRTTIATFLTRLAEKGFAESYRKGYLSYVRALKTEEEYKNRLIHEEADLWFGGSAPELMMTLTRTQKLSKADIEKIRSILDELDD</sequence>
<dbReference type="Gene3D" id="1.10.10.10">
    <property type="entry name" value="Winged helix-like DNA-binding domain superfamily/Winged helix DNA-binding domain"/>
    <property type="match status" value="1"/>
</dbReference>
<name>A0AAP4BAH8_9FIRM</name>
<dbReference type="GO" id="GO:0003677">
    <property type="term" value="F:DNA binding"/>
    <property type="evidence" value="ECO:0007669"/>
    <property type="project" value="UniProtKB-KW"/>
</dbReference>
<keyword evidence="2" id="KW-0805">Transcription regulation</keyword>
<comment type="similarity">
    <text evidence="1">Belongs to the BlaI transcriptional regulatory family.</text>
</comment>
<evidence type="ECO:0000313" key="6">
    <source>
        <dbReference type="Proteomes" id="UP001300383"/>
    </source>
</evidence>
<evidence type="ECO:0000256" key="3">
    <source>
        <dbReference type="ARBA" id="ARBA00023125"/>
    </source>
</evidence>
<organism evidence="5 6">
    <name type="scientific">Fusibacillus kribbianus</name>
    <dbReference type="NCBI Taxonomy" id="3044208"/>
    <lineage>
        <taxon>Bacteria</taxon>
        <taxon>Bacillati</taxon>
        <taxon>Bacillota</taxon>
        <taxon>Clostridia</taxon>
        <taxon>Lachnospirales</taxon>
        <taxon>Lachnospiraceae</taxon>
        <taxon>Fusibacillus</taxon>
    </lineage>
</organism>
<evidence type="ECO:0000256" key="2">
    <source>
        <dbReference type="ARBA" id="ARBA00023015"/>
    </source>
</evidence>
<keyword evidence="4" id="KW-0804">Transcription</keyword>
<dbReference type="AlphaFoldDB" id="A0AAP4BAH8"/>
<gene>
    <name evidence="5" type="ORF">QJ036_05310</name>
</gene>
<evidence type="ECO:0000256" key="4">
    <source>
        <dbReference type="ARBA" id="ARBA00023163"/>
    </source>
</evidence>
<keyword evidence="3" id="KW-0238">DNA-binding</keyword>
<dbReference type="GO" id="GO:0045892">
    <property type="term" value="P:negative regulation of DNA-templated transcription"/>
    <property type="evidence" value="ECO:0007669"/>
    <property type="project" value="InterPro"/>
</dbReference>
<dbReference type="EMBL" id="JASGBQ010000005">
    <property type="protein sequence ID" value="MDI9241897.1"/>
    <property type="molecule type" value="Genomic_DNA"/>
</dbReference>
<dbReference type="RefSeq" id="WP_283230399.1">
    <property type="nucleotide sequence ID" value="NZ_JASGBQ010000005.1"/>
</dbReference>
<dbReference type="InterPro" id="IPR036388">
    <property type="entry name" value="WH-like_DNA-bd_sf"/>
</dbReference>
<dbReference type="InterPro" id="IPR005650">
    <property type="entry name" value="BlaI_family"/>
</dbReference>
<dbReference type="Proteomes" id="UP001300383">
    <property type="component" value="Unassembled WGS sequence"/>
</dbReference>
<evidence type="ECO:0000313" key="5">
    <source>
        <dbReference type="EMBL" id="MDI9241897.1"/>
    </source>
</evidence>
<dbReference type="PIRSF" id="PIRSF019455">
    <property type="entry name" value="CopR_AtkY"/>
    <property type="match status" value="1"/>
</dbReference>
<reference evidence="5 6" key="1">
    <citation type="submission" date="2023-05" db="EMBL/GenBank/DDBJ databases">
        <title>[ruminococcus] sp. nov., isolated from a pig farm feces dump.</title>
        <authorList>
            <person name="Chang Y.-H."/>
        </authorList>
    </citation>
    <scope>NUCLEOTIDE SEQUENCE [LARGE SCALE GENOMIC DNA]</scope>
    <source>
        <strain evidence="5 6">YH-rum2234</strain>
    </source>
</reference>
<dbReference type="Pfam" id="PF03965">
    <property type="entry name" value="Penicillinase_R"/>
    <property type="match status" value="1"/>
</dbReference>
<evidence type="ECO:0000256" key="1">
    <source>
        <dbReference type="ARBA" id="ARBA00011046"/>
    </source>
</evidence>
<comment type="caution">
    <text evidence="5">The sequence shown here is derived from an EMBL/GenBank/DDBJ whole genome shotgun (WGS) entry which is preliminary data.</text>
</comment>
<dbReference type="InterPro" id="IPR036390">
    <property type="entry name" value="WH_DNA-bd_sf"/>
</dbReference>
<proteinExistence type="inferred from homology"/>
<keyword evidence="6" id="KW-1185">Reference proteome</keyword>
<protein>
    <submittedName>
        <fullName evidence="5">BlaI/MecI/CopY family transcriptional regulator</fullName>
    </submittedName>
</protein>
<dbReference type="SUPFAM" id="SSF46785">
    <property type="entry name" value="Winged helix' DNA-binding domain"/>
    <property type="match status" value="1"/>
</dbReference>
<accession>A0AAP4BAH8</accession>